<name>A0A1A9VP75_GLOAU</name>
<evidence type="ECO:0000256" key="1">
    <source>
        <dbReference type="SAM" id="MobiDB-lite"/>
    </source>
</evidence>
<organism evidence="2 3">
    <name type="scientific">Glossina austeni</name>
    <name type="common">Savannah tsetse fly</name>
    <dbReference type="NCBI Taxonomy" id="7395"/>
    <lineage>
        <taxon>Eukaryota</taxon>
        <taxon>Metazoa</taxon>
        <taxon>Ecdysozoa</taxon>
        <taxon>Arthropoda</taxon>
        <taxon>Hexapoda</taxon>
        <taxon>Insecta</taxon>
        <taxon>Pterygota</taxon>
        <taxon>Neoptera</taxon>
        <taxon>Endopterygota</taxon>
        <taxon>Diptera</taxon>
        <taxon>Brachycera</taxon>
        <taxon>Muscomorpha</taxon>
        <taxon>Hippoboscoidea</taxon>
        <taxon>Glossinidae</taxon>
        <taxon>Glossina</taxon>
    </lineage>
</organism>
<evidence type="ECO:0000313" key="3">
    <source>
        <dbReference type="Proteomes" id="UP000078200"/>
    </source>
</evidence>
<feature type="region of interest" description="Disordered" evidence="1">
    <location>
        <begin position="106"/>
        <end position="182"/>
    </location>
</feature>
<sequence length="182" mass="20311">MVVGIYVYTIISTEGEHGAGARTRYARRFQFFNSLSPLLWKWKCELQIMIGAVFKLLGDFGVLQDHHTFMEKGNDIKPTKPNLQGDAILESAEKFEDVVMSEHSSLNGKLPIKDGEVDLGSQPESPRGAQKEPKEVAASPEEVTLTVLTYERSRTFKSTTRTDKPSSDDISTDENINQGMIT</sequence>
<dbReference type="VEuPathDB" id="VectorBase:GAUT043237"/>
<protein>
    <submittedName>
        <fullName evidence="2">Uncharacterized protein</fullName>
    </submittedName>
</protein>
<proteinExistence type="predicted"/>
<dbReference type="EnsemblMetazoa" id="GAUT043237-RA">
    <property type="protein sequence ID" value="GAUT043237-PA"/>
    <property type="gene ID" value="GAUT043237"/>
</dbReference>
<keyword evidence="3" id="KW-1185">Reference proteome</keyword>
<dbReference type="Proteomes" id="UP000078200">
    <property type="component" value="Unassembled WGS sequence"/>
</dbReference>
<accession>A0A1A9VP75</accession>
<reference evidence="2" key="1">
    <citation type="submission" date="2020-05" db="UniProtKB">
        <authorList>
            <consortium name="EnsemblMetazoa"/>
        </authorList>
    </citation>
    <scope>IDENTIFICATION</scope>
    <source>
        <strain evidence="2">TTRI</strain>
    </source>
</reference>
<feature type="compositionally biased region" description="Polar residues" evidence="1">
    <location>
        <begin position="173"/>
        <end position="182"/>
    </location>
</feature>
<evidence type="ECO:0000313" key="2">
    <source>
        <dbReference type="EnsemblMetazoa" id="GAUT043237-PA"/>
    </source>
</evidence>
<dbReference type="AlphaFoldDB" id="A0A1A9VP75"/>